<evidence type="ECO:0000313" key="2">
    <source>
        <dbReference type="EMBL" id="MDS0294120.1"/>
    </source>
</evidence>
<sequence length="202" mass="20971">MAPTHVAAGVALAAPVALLAPEFAPVVVAAAVAGSVFPDLDMVAGEHRRTLHAVEAYALLAVLTAFAAVVAPSAPTVAVTTFFVSAALHPLLDLAGGSSEARPWEAATDRGVYLRSRERWVAPKRWARYDGAPEDLALTAVLLVPGVVVFGDAVRGFAAATLAVGVVYALARKRIPQLSGRINLPVPPVLTAVLAVLSLFRR</sequence>
<reference evidence="2 3" key="1">
    <citation type="submission" date="2022-06" db="EMBL/GenBank/DDBJ databases">
        <title>Halogeometricum sp. a new haloarchaeum isolate from saline soil.</title>
        <authorList>
            <person name="Strakova D."/>
            <person name="Galisteo C."/>
            <person name="Sanchez-Porro C."/>
            <person name="Ventosa A."/>
        </authorList>
    </citation>
    <scope>NUCLEOTIDE SEQUENCE [LARGE SCALE GENOMIC DNA]</scope>
    <source>
        <strain evidence="3">S3BR25-2</strain>
    </source>
</reference>
<proteinExistence type="predicted"/>
<evidence type="ECO:0000256" key="1">
    <source>
        <dbReference type="SAM" id="Phobius"/>
    </source>
</evidence>
<organism evidence="2 3">
    <name type="scientific">Halogeometricum luteum</name>
    <dbReference type="NCBI Taxonomy" id="2950537"/>
    <lineage>
        <taxon>Archaea</taxon>
        <taxon>Methanobacteriati</taxon>
        <taxon>Methanobacteriota</taxon>
        <taxon>Stenosarchaea group</taxon>
        <taxon>Halobacteria</taxon>
        <taxon>Halobacteriales</taxon>
        <taxon>Haloferacaceae</taxon>
        <taxon>Halogeometricum</taxon>
    </lineage>
</organism>
<comment type="caution">
    <text evidence="2">The sequence shown here is derived from an EMBL/GenBank/DDBJ whole genome shotgun (WGS) entry which is preliminary data.</text>
</comment>
<keyword evidence="1" id="KW-1133">Transmembrane helix</keyword>
<feature type="transmembrane region" description="Helical" evidence="1">
    <location>
        <begin position="182"/>
        <end position="200"/>
    </location>
</feature>
<feature type="transmembrane region" description="Helical" evidence="1">
    <location>
        <begin position="53"/>
        <end position="70"/>
    </location>
</feature>
<keyword evidence="1" id="KW-0812">Transmembrane</keyword>
<evidence type="ECO:0008006" key="4">
    <source>
        <dbReference type="Google" id="ProtNLM"/>
    </source>
</evidence>
<name>A0ABU2G011_9EURY</name>
<dbReference type="Proteomes" id="UP001254813">
    <property type="component" value="Unassembled WGS sequence"/>
</dbReference>
<keyword evidence="3" id="KW-1185">Reference proteome</keyword>
<evidence type="ECO:0000313" key="3">
    <source>
        <dbReference type="Proteomes" id="UP001254813"/>
    </source>
</evidence>
<gene>
    <name evidence="2" type="ORF">NDI79_08040</name>
</gene>
<keyword evidence="1" id="KW-0472">Membrane</keyword>
<dbReference type="EMBL" id="JAMQOQ010000002">
    <property type="protein sequence ID" value="MDS0294120.1"/>
    <property type="molecule type" value="Genomic_DNA"/>
</dbReference>
<feature type="transmembrane region" description="Helical" evidence="1">
    <location>
        <begin position="137"/>
        <end position="170"/>
    </location>
</feature>
<protein>
    <recommendedName>
        <fullName evidence="4">LexA-binding, inner membrane-associated hydrolase</fullName>
    </recommendedName>
</protein>
<accession>A0ABU2G011</accession>
<dbReference type="RefSeq" id="WP_310927965.1">
    <property type="nucleotide sequence ID" value="NZ_JAMQOQ010000002.1"/>
</dbReference>